<keyword evidence="2" id="KW-0560">Oxidoreductase</keyword>
<dbReference type="Gene3D" id="3.30.360.10">
    <property type="entry name" value="Dihydrodipicolinate Reductase, domain 2"/>
    <property type="match status" value="1"/>
</dbReference>
<dbReference type="Pfam" id="PF01408">
    <property type="entry name" value="GFO_IDH_MocA"/>
    <property type="match status" value="1"/>
</dbReference>
<dbReference type="Pfam" id="PF22725">
    <property type="entry name" value="GFO_IDH_MocA_C3"/>
    <property type="match status" value="1"/>
</dbReference>
<dbReference type="InterPro" id="IPR055170">
    <property type="entry name" value="GFO_IDH_MocA-like_dom"/>
</dbReference>
<dbReference type="EMBL" id="CP095074">
    <property type="protein sequence ID" value="UOQ95282.1"/>
    <property type="molecule type" value="Genomic_DNA"/>
</dbReference>
<evidence type="ECO:0000259" key="3">
    <source>
        <dbReference type="Pfam" id="PF01408"/>
    </source>
</evidence>
<protein>
    <submittedName>
        <fullName evidence="5">Gfo/Idh/MocA family oxidoreductase</fullName>
    </submittedName>
</protein>
<reference evidence="5 6" key="1">
    <citation type="submission" date="2022-04" db="EMBL/GenBank/DDBJ databases">
        <title>Halobacillus sp. isolated from saltern.</title>
        <authorList>
            <person name="Won M."/>
            <person name="Lee C.-M."/>
            <person name="Woen H.-Y."/>
            <person name="Kwon S.-W."/>
        </authorList>
    </citation>
    <scope>NUCLEOTIDE SEQUENCE [LARGE SCALE GENOMIC DNA]</scope>
    <source>
        <strain evidence="5 6">SSTM10-2</strain>
    </source>
</reference>
<evidence type="ECO:0000256" key="1">
    <source>
        <dbReference type="ARBA" id="ARBA00010928"/>
    </source>
</evidence>
<organism evidence="5 6">
    <name type="scientific">Halobacillus shinanisalinarum</name>
    <dbReference type="NCBI Taxonomy" id="2932258"/>
    <lineage>
        <taxon>Bacteria</taxon>
        <taxon>Bacillati</taxon>
        <taxon>Bacillota</taxon>
        <taxon>Bacilli</taxon>
        <taxon>Bacillales</taxon>
        <taxon>Bacillaceae</taxon>
        <taxon>Halobacillus</taxon>
    </lineage>
</organism>
<name>A0ABY4H6S0_9BACI</name>
<dbReference type="PANTHER" id="PTHR22604">
    <property type="entry name" value="OXIDOREDUCTASES"/>
    <property type="match status" value="1"/>
</dbReference>
<dbReference type="InterPro" id="IPR000683">
    <property type="entry name" value="Gfo/Idh/MocA-like_OxRdtase_N"/>
</dbReference>
<proteinExistence type="inferred from homology"/>
<evidence type="ECO:0000313" key="6">
    <source>
        <dbReference type="Proteomes" id="UP000831880"/>
    </source>
</evidence>
<dbReference type="PANTHER" id="PTHR22604:SF105">
    <property type="entry name" value="TRANS-1,2-DIHYDROBENZENE-1,2-DIOL DEHYDROGENASE"/>
    <property type="match status" value="1"/>
</dbReference>
<dbReference type="SUPFAM" id="SSF55347">
    <property type="entry name" value="Glyceraldehyde-3-phosphate dehydrogenase-like, C-terminal domain"/>
    <property type="match status" value="1"/>
</dbReference>
<dbReference type="InterPro" id="IPR050984">
    <property type="entry name" value="Gfo/Idh/MocA_domain"/>
</dbReference>
<dbReference type="Gene3D" id="3.40.50.720">
    <property type="entry name" value="NAD(P)-binding Rossmann-like Domain"/>
    <property type="match status" value="1"/>
</dbReference>
<sequence>MKWGILSTAAIAKKALIPALHRAEDAEVDAIASQSGKEKEAAEEFGIPKAYSSYELLLADEEIEAVYIPLPNHLHKEWTIKAAEAGKHVLCEKPAALKAQDVEDMITACKQNQVYFLEAFMYQFHPQHERVKQWIEEGAIGDVGLVRASFSFNFNRDSNNIRLDVNKGGGALWDVGCYGIHSALHVLGQKVKSVNAVAHIDDKFGVDTTAVATLMLEDETIVQVDCSFDAVPRNEYEVIGTKGMIKVHDAYRPDKKDHQGIVTIQTENGTEEMIIEGDQYRLQVETFMNAIQRQESFVDYHRETVRYIEVMEDLQQLL</sequence>
<evidence type="ECO:0000256" key="2">
    <source>
        <dbReference type="ARBA" id="ARBA00023002"/>
    </source>
</evidence>
<dbReference type="Proteomes" id="UP000831880">
    <property type="component" value="Chromosome"/>
</dbReference>
<feature type="domain" description="Gfo/Idh/MocA-like oxidoreductase N-terminal" evidence="3">
    <location>
        <begin position="2"/>
        <end position="116"/>
    </location>
</feature>
<comment type="similarity">
    <text evidence="1">Belongs to the Gfo/Idh/MocA family.</text>
</comment>
<accession>A0ABY4H6S0</accession>
<gene>
    <name evidence="5" type="ORF">MUO14_10335</name>
</gene>
<keyword evidence="6" id="KW-1185">Reference proteome</keyword>
<feature type="domain" description="GFO/IDH/MocA-like oxidoreductase" evidence="4">
    <location>
        <begin position="129"/>
        <end position="245"/>
    </location>
</feature>
<evidence type="ECO:0000259" key="4">
    <source>
        <dbReference type="Pfam" id="PF22725"/>
    </source>
</evidence>
<evidence type="ECO:0000313" key="5">
    <source>
        <dbReference type="EMBL" id="UOQ95282.1"/>
    </source>
</evidence>
<dbReference type="SUPFAM" id="SSF51735">
    <property type="entry name" value="NAD(P)-binding Rossmann-fold domains"/>
    <property type="match status" value="1"/>
</dbReference>
<dbReference type="InterPro" id="IPR036291">
    <property type="entry name" value="NAD(P)-bd_dom_sf"/>
</dbReference>
<dbReference type="RefSeq" id="WP_244755135.1">
    <property type="nucleotide sequence ID" value="NZ_CP095074.1"/>
</dbReference>